<gene>
    <name evidence="1" type="ORF">Tco_0801094</name>
</gene>
<evidence type="ECO:0000313" key="2">
    <source>
        <dbReference type="Proteomes" id="UP001151760"/>
    </source>
</evidence>
<dbReference type="Proteomes" id="UP001151760">
    <property type="component" value="Unassembled WGS sequence"/>
</dbReference>
<organism evidence="1 2">
    <name type="scientific">Tanacetum coccineum</name>
    <dbReference type="NCBI Taxonomy" id="301880"/>
    <lineage>
        <taxon>Eukaryota</taxon>
        <taxon>Viridiplantae</taxon>
        <taxon>Streptophyta</taxon>
        <taxon>Embryophyta</taxon>
        <taxon>Tracheophyta</taxon>
        <taxon>Spermatophyta</taxon>
        <taxon>Magnoliopsida</taxon>
        <taxon>eudicotyledons</taxon>
        <taxon>Gunneridae</taxon>
        <taxon>Pentapetalae</taxon>
        <taxon>asterids</taxon>
        <taxon>campanulids</taxon>
        <taxon>Asterales</taxon>
        <taxon>Asteraceae</taxon>
        <taxon>Asteroideae</taxon>
        <taxon>Anthemideae</taxon>
        <taxon>Anthemidinae</taxon>
        <taxon>Tanacetum</taxon>
    </lineage>
</organism>
<reference evidence="1" key="2">
    <citation type="submission" date="2022-01" db="EMBL/GenBank/DDBJ databases">
        <authorList>
            <person name="Yamashiro T."/>
            <person name="Shiraishi A."/>
            <person name="Satake H."/>
            <person name="Nakayama K."/>
        </authorList>
    </citation>
    <scope>NUCLEOTIDE SEQUENCE</scope>
</reference>
<evidence type="ECO:0000313" key="1">
    <source>
        <dbReference type="EMBL" id="GJS94126.1"/>
    </source>
</evidence>
<sequence>MLEFQSTDSLNKFRECVSIASWFSQIINASIDFEIEGRIAWVRQIAECPSSCGPGNTSGGYGVLIQRIIDNQVSGNCDNGLNDSGLDNDSDMEEVPETCFEDGKLMNNKDDGDNYPPKTELSEDTFKIYPLLNKHNAPRREYECQKYCYVRISLKNKSEERINGVGTFQAIRMSKIRVERFSPSRRSVKVDLLWDIGMGGMI</sequence>
<comment type="caution">
    <text evidence="1">The sequence shown here is derived from an EMBL/GenBank/DDBJ whole genome shotgun (WGS) entry which is preliminary data.</text>
</comment>
<accession>A0ABQ4ZXQ4</accession>
<keyword evidence="2" id="KW-1185">Reference proteome</keyword>
<name>A0ABQ4ZXQ4_9ASTR</name>
<protein>
    <submittedName>
        <fullName evidence="1">Uncharacterized protein</fullName>
    </submittedName>
</protein>
<dbReference type="EMBL" id="BQNB010011708">
    <property type="protein sequence ID" value="GJS94126.1"/>
    <property type="molecule type" value="Genomic_DNA"/>
</dbReference>
<proteinExistence type="predicted"/>
<reference evidence="1" key="1">
    <citation type="journal article" date="2022" name="Int. J. Mol. Sci.">
        <title>Draft Genome of Tanacetum Coccineum: Genomic Comparison of Closely Related Tanacetum-Family Plants.</title>
        <authorList>
            <person name="Yamashiro T."/>
            <person name="Shiraishi A."/>
            <person name="Nakayama K."/>
            <person name="Satake H."/>
        </authorList>
    </citation>
    <scope>NUCLEOTIDE SEQUENCE</scope>
</reference>